<accession>A0AAW1TFV5</accession>
<reference evidence="1 2" key="1">
    <citation type="journal article" date="2024" name="Nat. Commun.">
        <title>Phylogenomics reveals the evolutionary origins of lichenization in chlorophyte algae.</title>
        <authorList>
            <person name="Puginier C."/>
            <person name="Libourel C."/>
            <person name="Otte J."/>
            <person name="Skaloud P."/>
            <person name="Haon M."/>
            <person name="Grisel S."/>
            <person name="Petersen M."/>
            <person name="Berrin J.G."/>
            <person name="Delaux P.M."/>
            <person name="Dal Grande F."/>
            <person name="Keller J."/>
        </authorList>
    </citation>
    <scope>NUCLEOTIDE SEQUENCE [LARGE SCALE GENOMIC DNA]</scope>
    <source>
        <strain evidence="1 2">SAG 2523</strain>
    </source>
</reference>
<proteinExistence type="predicted"/>
<evidence type="ECO:0000313" key="2">
    <source>
        <dbReference type="Proteomes" id="UP001485043"/>
    </source>
</evidence>
<dbReference type="Proteomes" id="UP001485043">
    <property type="component" value="Unassembled WGS sequence"/>
</dbReference>
<name>A0AAW1TFV5_9CHLO</name>
<sequence>MGQRLIFKALGCVCLDALKGQDLSEYKQPLLDGTGTPADTRSCRKAAPGEILQEIEAQAVLGGPIWADFVLQYSTSIFLDVDTHGGCGKLCLPRIPHCCNAHDGTAKQIAKPHQCTRHPSFSGCVRTLGTS</sequence>
<keyword evidence="2" id="KW-1185">Reference proteome</keyword>
<dbReference type="AlphaFoldDB" id="A0AAW1TFV5"/>
<gene>
    <name evidence="1" type="ORF">WJX84_011440</name>
</gene>
<dbReference type="EMBL" id="JALJOV010000061">
    <property type="protein sequence ID" value="KAK9867847.1"/>
    <property type="molecule type" value="Genomic_DNA"/>
</dbReference>
<organism evidence="1 2">
    <name type="scientific">Apatococcus fuscideae</name>
    <dbReference type="NCBI Taxonomy" id="2026836"/>
    <lineage>
        <taxon>Eukaryota</taxon>
        <taxon>Viridiplantae</taxon>
        <taxon>Chlorophyta</taxon>
        <taxon>core chlorophytes</taxon>
        <taxon>Trebouxiophyceae</taxon>
        <taxon>Chlorellales</taxon>
        <taxon>Chlorellaceae</taxon>
        <taxon>Apatococcus</taxon>
    </lineage>
</organism>
<protein>
    <submittedName>
        <fullName evidence="1">Uncharacterized protein</fullName>
    </submittedName>
</protein>
<evidence type="ECO:0000313" key="1">
    <source>
        <dbReference type="EMBL" id="KAK9867847.1"/>
    </source>
</evidence>
<comment type="caution">
    <text evidence="1">The sequence shown here is derived from an EMBL/GenBank/DDBJ whole genome shotgun (WGS) entry which is preliminary data.</text>
</comment>